<feature type="compositionally biased region" description="Acidic residues" evidence="1">
    <location>
        <begin position="1"/>
        <end position="47"/>
    </location>
</feature>
<dbReference type="Gene3D" id="2.30.30.490">
    <property type="match status" value="1"/>
</dbReference>
<dbReference type="Proteomes" id="UP001604277">
    <property type="component" value="Unassembled WGS sequence"/>
</dbReference>
<dbReference type="PANTHER" id="PTHR46871:SF1">
    <property type="entry name" value="BROMO-ADJACENT HOMOLOGY (BAH) DOMAIN-CONTAINING PROTEIN"/>
    <property type="match status" value="1"/>
</dbReference>
<dbReference type="Pfam" id="PF07500">
    <property type="entry name" value="TFIIS_M"/>
    <property type="match status" value="1"/>
</dbReference>
<reference evidence="5" key="1">
    <citation type="submission" date="2024-07" db="EMBL/GenBank/DDBJ databases">
        <title>Two chromosome-level genome assemblies of Korean endemic species Abeliophyllum distichum and Forsythia ovata (Oleaceae).</title>
        <authorList>
            <person name="Jang H."/>
        </authorList>
    </citation>
    <scope>NUCLEOTIDE SEQUENCE [LARGE SCALE GENOMIC DNA]</scope>
</reference>
<dbReference type="SMART" id="SM00439">
    <property type="entry name" value="BAH"/>
    <property type="match status" value="1"/>
</dbReference>
<dbReference type="Pfam" id="PF01426">
    <property type="entry name" value="BAH"/>
    <property type="match status" value="1"/>
</dbReference>
<sequence>MLHLDDEEDSELEEGELREEPELEVESENEEMQEETETEVDSENEGPEEPKAQPIGDVVRVSGEGEWRRNHYESFEYDGIIYNLEDPVLLVPQDIYLKPSVAILKDITQTQDGGMMVTRQWFYRPEDAKKRGVGNLLARNARELFYSFHRDEQSAESVMHKCIVHFIPLNKQIPSRKKHPGFIVQNVYDTEQRRLFKLTDREFEDGKRHEIDLLIQKTVSRLGDLPDLEPKDNAVNQEDQRMNELLLMRNRSPLDVSWEDEEICRSHQSVKADTPGSTASSTSKYYAILSRHKELTEETKRDKWLERLLKAFEFMCTPMYSKQNDGKGKSCADGSSIMNKISGSNHVNRSHDKTPNSGMSFDWPDAAVPAITALEKAAHAALSLDFEKYNQKMRHLTFNLKNNAALARRLLSGELEPSDILNMSPNELKEGLTEEEIANLRSRGTCR</sequence>
<dbReference type="SUPFAM" id="SSF46942">
    <property type="entry name" value="Elongation factor TFIIS domain 2"/>
    <property type="match status" value="1"/>
</dbReference>
<proteinExistence type="predicted"/>
<dbReference type="InterPro" id="IPR001025">
    <property type="entry name" value="BAH_dom"/>
</dbReference>
<evidence type="ECO:0000256" key="1">
    <source>
        <dbReference type="SAM" id="MobiDB-lite"/>
    </source>
</evidence>
<dbReference type="PANTHER" id="PTHR46871">
    <property type="entry name" value="BROMO-ADJACENT HOMOLOGY (BAH) DOMAIN-CONTAINING PROTEIN"/>
    <property type="match status" value="1"/>
</dbReference>
<accession>A0ABD1W5C6</accession>
<feature type="domain" description="BAH" evidence="2">
    <location>
        <begin position="80"/>
        <end position="199"/>
    </location>
</feature>
<dbReference type="PROSITE" id="PS51038">
    <property type="entry name" value="BAH"/>
    <property type="match status" value="1"/>
</dbReference>
<evidence type="ECO:0000259" key="2">
    <source>
        <dbReference type="PROSITE" id="PS51038"/>
    </source>
</evidence>
<keyword evidence="5" id="KW-1185">Reference proteome</keyword>
<feature type="domain" description="TFIIS central" evidence="3">
    <location>
        <begin position="300"/>
        <end position="447"/>
    </location>
</feature>
<evidence type="ECO:0000259" key="3">
    <source>
        <dbReference type="PROSITE" id="PS51321"/>
    </source>
</evidence>
<dbReference type="InterPro" id="IPR043151">
    <property type="entry name" value="BAH_sf"/>
</dbReference>
<feature type="compositionally biased region" description="Polar residues" evidence="1">
    <location>
        <begin position="336"/>
        <end position="347"/>
    </location>
</feature>
<evidence type="ECO:0000313" key="4">
    <source>
        <dbReference type="EMBL" id="KAL2544118.1"/>
    </source>
</evidence>
<dbReference type="AlphaFoldDB" id="A0ABD1W5C6"/>
<dbReference type="InterPro" id="IPR003618">
    <property type="entry name" value="TFIIS_cen_dom"/>
</dbReference>
<protein>
    <submittedName>
        <fullName evidence="4">Bromo-adjacent-like proteiny (BAH) domain-containing protein</fullName>
    </submittedName>
</protein>
<evidence type="ECO:0000313" key="5">
    <source>
        <dbReference type="Proteomes" id="UP001604277"/>
    </source>
</evidence>
<feature type="region of interest" description="Disordered" evidence="1">
    <location>
        <begin position="325"/>
        <end position="358"/>
    </location>
</feature>
<feature type="region of interest" description="Disordered" evidence="1">
    <location>
        <begin position="1"/>
        <end position="59"/>
    </location>
</feature>
<dbReference type="Gene3D" id="1.10.472.30">
    <property type="entry name" value="Transcription elongation factor S-II, central domain"/>
    <property type="match status" value="1"/>
</dbReference>
<dbReference type="SMART" id="SM00510">
    <property type="entry name" value="TFS2M"/>
    <property type="match status" value="1"/>
</dbReference>
<organism evidence="4 5">
    <name type="scientific">Forsythia ovata</name>
    <dbReference type="NCBI Taxonomy" id="205694"/>
    <lineage>
        <taxon>Eukaryota</taxon>
        <taxon>Viridiplantae</taxon>
        <taxon>Streptophyta</taxon>
        <taxon>Embryophyta</taxon>
        <taxon>Tracheophyta</taxon>
        <taxon>Spermatophyta</taxon>
        <taxon>Magnoliopsida</taxon>
        <taxon>eudicotyledons</taxon>
        <taxon>Gunneridae</taxon>
        <taxon>Pentapetalae</taxon>
        <taxon>asterids</taxon>
        <taxon>lamiids</taxon>
        <taxon>Lamiales</taxon>
        <taxon>Oleaceae</taxon>
        <taxon>Forsythieae</taxon>
        <taxon>Forsythia</taxon>
    </lineage>
</organism>
<dbReference type="EMBL" id="JBFOLJ010000004">
    <property type="protein sequence ID" value="KAL2544118.1"/>
    <property type="molecule type" value="Genomic_DNA"/>
</dbReference>
<dbReference type="PROSITE" id="PS51321">
    <property type="entry name" value="TFIIS_CENTRAL"/>
    <property type="match status" value="1"/>
</dbReference>
<name>A0ABD1W5C6_9LAMI</name>
<comment type="caution">
    <text evidence="4">The sequence shown here is derived from an EMBL/GenBank/DDBJ whole genome shotgun (WGS) entry which is preliminary data.</text>
</comment>
<dbReference type="InterPro" id="IPR036575">
    <property type="entry name" value="TFIIS_cen_dom_sf"/>
</dbReference>
<gene>
    <name evidence="4" type="ORF">Fot_13351</name>
</gene>